<dbReference type="Proteomes" id="UP000294835">
    <property type="component" value="Unassembled WGS sequence"/>
</dbReference>
<evidence type="ECO:0000313" key="2">
    <source>
        <dbReference type="Proteomes" id="UP000294835"/>
    </source>
</evidence>
<protein>
    <submittedName>
        <fullName evidence="1">Uncharacterized protein</fullName>
    </submittedName>
</protein>
<sequence>MVLGAIGNGDLIELVLPLAGRSREFAALLADALGAGMVAALGMVLRQVWGPH</sequence>
<gene>
    <name evidence="1" type="ORF">EV662_1058</name>
</gene>
<proteinExistence type="predicted"/>
<name>A0A4R2Q0S1_9RHOB</name>
<keyword evidence="2" id="KW-1185">Reference proteome</keyword>
<dbReference type="EMBL" id="SLXP01000005">
    <property type="protein sequence ID" value="TCP41264.1"/>
    <property type="molecule type" value="Genomic_DNA"/>
</dbReference>
<evidence type="ECO:0000313" key="1">
    <source>
        <dbReference type="EMBL" id="TCP41264.1"/>
    </source>
</evidence>
<reference evidence="1 2" key="1">
    <citation type="submission" date="2019-03" db="EMBL/GenBank/DDBJ databases">
        <title>Genomic Encyclopedia of Type Strains, Phase IV (KMG-IV): sequencing the most valuable type-strain genomes for metagenomic binning, comparative biology and taxonomic classification.</title>
        <authorList>
            <person name="Goeker M."/>
        </authorList>
    </citation>
    <scope>NUCLEOTIDE SEQUENCE [LARGE SCALE GENOMIC DNA]</scope>
    <source>
        <strain evidence="1 2">DSM 18063</strain>
    </source>
</reference>
<dbReference type="AlphaFoldDB" id="A0A4R2Q0S1"/>
<accession>A0A4R2Q0S1</accession>
<organism evidence="1 2">
    <name type="scientific">Rhodovulum marinum</name>
    <dbReference type="NCBI Taxonomy" id="320662"/>
    <lineage>
        <taxon>Bacteria</taxon>
        <taxon>Pseudomonadati</taxon>
        <taxon>Pseudomonadota</taxon>
        <taxon>Alphaproteobacteria</taxon>
        <taxon>Rhodobacterales</taxon>
        <taxon>Paracoccaceae</taxon>
        <taxon>Rhodovulum</taxon>
    </lineage>
</organism>
<comment type="caution">
    <text evidence="1">The sequence shown here is derived from an EMBL/GenBank/DDBJ whole genome shotgun (WGS) entry which is preliminary data.</text>
</comment>